<evidence type="ECO:0000313" key="4">
    <source>
        <dbReference type="EMBL" id="KAF2689859.1"/>
    </source>
</evidence>
<dbReference type="EMBL" id="MU005571">
    <property type="protein sequence ID" value="KAF2689859.1"/>
    <property type="molecule type" value="Genomic_DNA"/>
</dbReference>
<dbReference type="Gene3D" id="3.40.50.720">
    <property type="entry name" value="NAD(P)-binding Rossmann-like Domain"/>
    <property type="match status" value="1"/>
</dbReference>
<dbReference type="InterPro" id="IPR045312">
    <property type="entry name" value="PCBER-like"/>
</dbReference>
<dbReference type="SUPFAM" id="SSF51735">
    <property type="entry name" value="NAD(P)-binding Rossmann-fold domains"/>
    <property type="match status" value="1"/>
</dbReference>
<dbReference type="InterPro" id="IPR036291">
    <property type="entry name" value="NAD(P)-bd_dom_sf"/>
</dbReference>
<evidence type="ECO:0000256" key="1">
    <source>
        <dbReference type="ARBA" id="ARBA00022857"/>
    </source>
</evidence>
<dbReference type="PANTHER" id="PTHR47706:SF6">
    <property type="entry name" value="NMRA-LIKE FAMILY PROTEIN (AFU_ORTHOLOGUE AFUA_6G00280)"/>
    <property type="match status" value="1"/>
</dbReference>
<keyword evidence="1" id="KW-0521">NADP</keyword>
<evidence type="ECO:0000313" key="5">
    <source>
        <dbReference type="Proteomes" id="UP000799291"/>
    </source>
</evidence>
<keyword evidence="2" id="KW-0560">Oxidoreductase</keyword>
<evidence type="ECO:0000256" key="2">
    <source>
        <dbReference type="ARBA" id="ARBA00023002"/>
    </source>
</evidence>
<organism evidence="4 5">
    <name type="scientific">Lentithecium fluviatile CBS 122367</name>
    <dbReference type="NCBI Taxonomy" id="1168545"/>
    <lineage>
        <taxon>Eukaryota</taxon>
        <taxon>Fungi</taxon>
        <taxon>Dikarya</taxon>
        <taxon>Ascomycota</taxon>
        <taxon>Pezizomycotina</taxon>
        <taxon>Dothideomycetes</taxon>
        <taxon>Pleosporomycetidae</taxon>
        <taxon>Pleosporales</taxon>
        <taxon>Massarineae</taxon>
        <taxon>Lentitheciaceae</taxon>
        <taxon>Lentithecium</taxon>
    </lineage>
</organism>
<dbReference type="Pfam" id="PF05368">
    <property type="entry name" value="NmrA"/>
    <property type="match status" value="1"/>
</dbReference>
<dbReference type="OrthoDB" id="5283654at2759"/>
<feature type="domain" description="NmrA-like" evidence="3">
    <location>
        <begin position="6"/>
        <end position="252"/>
    </location>
</feature>
<evidence type="ECO:0000259" key="3">
    <source>
        <dbReference type="Pfam" id="PF05368"/>
    </source>
</evidence>
<dbReference type="InterPro" id="IPR051609">
    <property type="entry name" value="NmrA/Isoflavone_reductase-like"/>
</dbReference>
<sequence length="308" mass="34530">MSNPAQILLIGAGELGTAFLPHLSALPNTKVTLGVRTPSKYTQLAGPDVTLTALDITGPSDELSKTFAQYDIVISATGFGQSAGTVTKLANEILEAGKLRKKAKKERLWFFPWQWGVDYDIIGDGEGLMPLFGEQKGVRNLLREKSFESHVNWTIVSTGIFMSFIFEQFWGIVDREGDQVTMRAFRDWNHKVTVTDVRDIGKVLARVVAGDVESENQVVYAAGDTVSYGQLADLVERIMEKKVEREKWSIPHLQAELAKDPDNLIKRYRLVFARDGVWWDKELSANHKLQIPATNVETYARELFGVNQ</sequence>
<dbReference type="AlphaFoldDB" id="A0A6G1JI96"/>
<dbReference type="Proteomes" id="UP000799291">
    <property type="component" value="Unassembled WGS sequence"/>
</dbReference>
<dbReference type="Gene3D" id="3.90.25.10">
    <property type="entry name" value="UDP-galactose 4-epimerase, domain 1"/>
    <property type="match status" value="1"/>
</dbReference>
<dbReference type="CDD" id="cd05259">
    <property type="entry name" value="PCBER_SDR_a"/>
    <property type="match status" value="1"/>
</dbReference>
<accession>A0A6G1JI96</accession>
<reference evidence="4" key="1">
    <citation type="journal article" date="2020" name="Stud. Mycol.">
        <title>101 Dothideomycetes genomes: a test case for predicting lifestyles and emergence of pathogens.</title>
        <authorList>
            <person name="Haridas S."/>
            <person name="Albert R."/>
            <person name="Binder M."/>
            <person name="Bloem J."/>
            <person name="Labutti K."/>
            <person name="Salamov A."/>
            <person name="Andreopoulos B."/>
            <person name="Baker S."/>
            <person name="Barry K."/>
            <person name="Bills G."/>
            <person name="Bluhm B."/>
            <person name="Cannon C."/>
            <person name="Castanera R."/>
            <person name="Culley D."/>
            <person name="Daum C."/>
            <person name="Ezra D."/>
            <person name="Gonzalez J."/>
            <person name="Henrissat B."/>
            <person name="Kuo A."/>
            <person name="Liang C."/>
            <person name="Lipzen A."/>
            <person name="Lutzoni F."/>
            <person name="Magnuson J."/>
            <person name="Mondo S."/>
            <person name="Nolan M."/>
            <person name="Ohm R."/>
            <person name="Pangilinan J."/>
            <person name="Park H.-J."/>
            <person name="Ramirez L."/>
            <person name="Alfaro M."/>
            <person name="Sun H."/>
            <person name="Tritt A."/>
            <person name="Yoshinaga Y."/>
            <person name="Zwiers L.-H."/>
            <person name="Turgeon B."/>
            <person name="Goodwin S."/>
            <person name="Spatafora J."/>
            <person name="Crous P."/>
            <person name="Grigoriev I."/>
        </authorList>
    </citation>
    <scope>NUCLEOTIDE SEQUENCE</scope>
    <source>
        <strain evidence="4">CBS 122367</strain>
    </source>
</reference>
<name>A0A6G1JI96_9PLEO</name>
<protein>
    <submittedName>
        <fullName evidence="4">NAD(P)-binding protein</fullName>
    </submittedName>
</protein>
<dbReference type="PANTHER" id="PTHR47706">
    <property type="entry name" value="NMRA-LIKE FAMILY PROTEIN"/>
    <property type="match status" value="1"/>
</dbReference>
<dbReference type="InterPro" id="IPR008030">
    <property type="entry name" value="NmrA-like"/>
</dbReference>
<keyword evidence="5" id="KW-1185">Reference proteome</keyword>
<proteinExistence type="predicted"/>
<dbReference type="GO" id="GO:0016491">
    <property type="term" value="F:oxidoreductase activity"/>
    <property type="evidence" value="ECO:0007669"/>
    <property type="project" value="UniProtKB-KW"/>
</dbReference>
<gene>
    <name evidence="4" type="ORF">K458DRAFT_290013</name>
</gene>